<feature type="compositionally biased region" description="Basic residues" evidence="1">
    <location>
        <begin position="96"/>
        <end position="106"/>
    </location>
</feature>
<evidence type="ECO:0000256" key="1">
    <source>
        <dbReference type="SAM" id="MobiDB-lite"/>
    </source>
</evidence>
<accession>A0AAV7LJJ5</accession>
<evidence type="ECO:0000313" key="2">
    <source>
        <dbReference type="EMBL" id="KAJ1091223.1"/>
    </source>
</evidence>
<dbReference type="Proteomes" id="UP001066276">
    <property type="component" value="Chromosome 11"/>
</dbReference>
<protein>
    <submittedName>
        <fullName evidence="2">Uncharacterized protein</fullName>
    </submittedName>
</protein>
<name>A0AAV7LJJ5_PLEWA</name>
<reference evidence="2" key="1">
    <citation type="journal article" date="2022" name="bioRxiv">
        <title>Sequencing and chromosome-scale assembly of the giantPleurodeles waltlgenome.</title>
        <authorList>
            <person name="Brown T."/>
            <person name="Elewa A."/>
            <person name="Iarovenko S."/>
            <person name="Subramanian E."/>
            <person name="Araus A.J."/>
            <person name="Petzold A."/>
            <person name="Susuki M."/>
            <person name="Suzuki K.-i.T."/>
            <person name="Hayashi T."/>
            <person name="Toyoda A."/>
            <person name="Oliveira C."/>
            <person name="Osipova E."/>
            <person name="Leigh N.D."/>
            <person name="Simon A."/>
            <person name="Yun M.H."/>
        </authorList>
    </citation>
    <scope>NUCLEOTIDE SEQUENCE</scope>
    <source>
        <strain evidence="2">20211129_DDA</strain>
        <tissue evidence="2">Liver</tissue>
    </source>
</reference>
<dbReference type="EMBL" id="JANPWB010000015">
    <property type="protein sequence ID" value="KAJ1091223.1"/>
    <property type="molecule type" value="Genomic_DNA"/>
</dbReference>
<sequence>MAERSSGSGAASMAKCHTEEHSAQQRACDGPEAVRLTGAVQRAPEAPQSFGDWTARDEWSILCMAPPQEAWYWIESSDGGAESSLRTELPRDGAARRRRRGQRRMRVREQENLPAVPDLEQRIQERHSALQQVAALLNAEGCTSLEAQGSHSSVGKILLLRGPRCRARIIHQMSPAETSDILL</sequence>
<keyword evidence="3" id="KW-1185">Reference proteome</keyword>
<gene>
    <name evidence="2" type="ORF">NDU88_004350</name>
</gene>
<evidence type="ECO:0000313" key="3">
    <source>
        <dbReference type="Proteomes" id="UP001066276"/>
    </source>
</evidence>
<feature type="region of interest" description="Disordered" evidence="1">
    <location>
        <begin position="1"/>
        <end position="31"/>
    </location>
</feature>
<comment type="caution">
    <text evidence="2">The sequence shown here is derived from an EMBL/GenBank/DDBJ whole genome shotgun (WGS) entry which is preliminary data.</text>
</comment>
<dbReference type="AlphaFoldDB" id="A0AAV7LJJ5"/>
<proteinExistence type="predicted"/>
<feature type="region of interest" description="Disordered" evidence="1">
    <location>
        <begin position="80"/>
        <end position="106"/>
    </location>
</feature>
<organism evidence="2 3">
    <name type="scientific">Pleurodeles waltl</name>
    <name type="common">Iberian ribbed newt</name>
    <dbReference type="NCBI Taxonomy" id="8319"/>
    <lineage>
        <taxon>Eukaryota</taxon>
        <taxon>Metazoa</taxon>
        <taxon>Chordata</taxon>
        <taxon>Craniata</taxon>
        <taxon>Vertebrata</taxon>
        <taxon>Euteleostomi</taxon>
        <taxon>Amphibia</taxon>
        <taxon>Batrachia</taxon>
        <taxon>Caudata</taxon>
        <taxon>Salamandroidea</taxon>
        <taxon>Salamandridae</taxon>
        <taxon>Pleurodelinae</taxon>
        <taxon>Pleurodeles</taxon>
    </lineage>
</organism>